<evidence type="ECO:0000256" key="8">
    <source>
        <dbReference type="ARBA" id="ARBA00022729"/>
    </source>
</evidence>
<dbReference type="InterPro" id="IPR024079">
    <property type="entry name" value="MetalloPept_cat_dom_sf"/>
</dbReference>
<evidence type="ECO:0000256" key="3">
    <source>
        <dbReference type="ARBA" id="ARBA00022525"/>
    </source>
</evidence>
<evidence type="ECO:0000256" key="7">
    <source>
        <dbReference type="ARBA" id="ARBA00022723"/>
    </source>
</evidence>
<feature type="domain" description="CUB" evidence="18">
    <location>
        <begin position="354"/>
        <end position="466"/>
    </location>
</feature>
<accession>E3LQA1</accession>
<dbReference type="InterPro" id="IPR000859">
    <property type="entry name" value="CUB_dom"/>
</dbReference>
<dbReference type="FunFam" id="3.40.390.10:FF:000073">
    <property type="entry name" value="Zinc metalloproteinase"/>
    <property type="match status" value="1"/>
</dbReference>
<dbReference type="PRINTS" id="PR00480">
    <property type="entry name" value="ASTACIN"/>
</dbReference>
<dbReference type="PROSITE" id="PS51864">
    <property type="entry name" value="ASTACIN"/>
    <property type="match status" value="1"/>
</dbReference>
<feature type="binding site" evidence="16">
    <location>
        <position position="205"/>
    </location>
    <ligand>
        <name>Zn(2+)</name>
        <dbReference type="ChEBI" id="CHEBI:29105"/>
        <note>catalytic</note>
    </ligand>
</feature>
<dbReference type="PANTHER" id="PTHR10127">
    <property type="entry name" value="DISCOIDIN, CUB, EGF, LAMININ , AND ZINC METALLOPROTEASE DOMAIN CONTAINING"/>
    <property type="match status" value="1"/>
</dbReference>
<sequence>MRLLFLTLFVNAYAIDLTKIPKLSDLINPFQQFKLRDILSSITELETPDVAADSAGISYPKHEYTDRLSSISDINRSKRDLLFQGDIHLSFAHLSNIVREQLDHPRRKRTAFRNEQYPKTIWKPYVPFELHSSLSAKSRSSLVAAMTFWEKNTCVTFRKRTDEEVYLLMSGAEEGCWSTVGRDEEQKAQILNIGIGCEMFGITSHELAHALGLFHEQSRYDRNNYVQIVKSRIAQKNFYDFAVVGMKNMDTYGQKYDIGSVMHYRPTEFSIDGGNTIIAKDINMQNTMGQFRGPSFLDVAKINRHYDCAVNCKNKIKCVNGGYQHPRNCNVCVCPPGYGGKDCTGIEASNPAKCNGVLVAGETQRKFTINMKPKNVVNGVRKCNYHIQAPPGKRIVVIVDSVIGNCVQGCYEEGVELKMYDDKTVTGARFCCKLQKPQTLISQGNTVPIMLVAGKAQSFVQLRYSTGLISKKKLLCSIISSVDHPQNRSPKDGNATSVSVNPLVLEKYLDESIDSEAIRREFLIQSDNVDREDFETLVRREFIDENSIEI</sequence>
<evidence type="ECO:0000256" key="9">
    <source>
        <dbReference type="ARBA" id="ARBA00022801"/>
    </source>
</evidence>
<comment type="function">
    <text evidence="1">Metalloprotease.</text>
</comment>
<dbReference type="PROSITE" id="PS00022">
    <property type="entry name" value="EGF_1"/>
    <property type="match status" value="1"/>
</dbReference>
<dbReference type="OMA" id="VAKINRH"/>
<dbReference type="GO" id="GO:0006508">
    <property type="term" value="P:proteolysis"/>
    <property type="evidence" value="ECO:0007669"/>
    <property type="project" value="UniProtKB-KW"/>
</dbReference>
<evidence type="ECO:0000256" key="13">
    <source>
        <dbReference type="ARBA" id="ARBA00023157"/>
    </source>
</evidence>
<dbReference type="CDD" id="cd04280">
    <property type="entry name" value="ZnMc_astacin_like"/>
    <property type="match status" value="1"/>
</dbReference>
<evidence type="ECO:0000259" key="18">
    <source>
        <dbReference type="PROSITE" id="PS01180"/>
    </source>
</evidence>
<proteinExistence type="predicted"/>
<keyword evidence="12" id="KW-0865">Zymogen</keyword>
<evidence type="ECO:0000256" key="15">
    <source>
        <dbReference type="PROSITE-ProRule" id="PRU00059"/>
    </source>
</evidence>
<evidence type="ECO:0000256" key="10">
    <source>
        <dbReference type="ARBA" id="ARBA00022833"/>
    </source>
</evidence>
<dbReference type="CDD" id="cd00054">
    <property type="entry name" value="EGF_CA"/>
    <property type="match status" value="1"/>
</dbReference>
<evidence type="ECO:0000259" key="19">
    <source>
        <dbReference type="PROSITE" id="PS51864"/>
    </source>
</evidence>
<dbReference type="SMART" id="SM00042">
    <property type="entry name" value="CUB"/>
    <property type="match status" value="1"/>
</dbReference>
<dbReference type="Gene3D" id="3.40.390.10">
    <property type="entry name" value="Collagenase (Catalytic Domain)"/>
    <property type="match status" value="1"/>
</dbReference>
<keyword evidence="11 16" id="KW-0482">Metalloprotease</keyword>
<organism evidence="21">
    <name type="scientific">Caenorhabditis remanei</name>
    <name type="common">Caenorhabditis vulgaris</name>
    <dbReference type="NCBI Taxonomy" id="31234"/>
    <lineage>
        <taxon>Eukaryota</taxon>
        <taxon>Metazoa</taxon>
        <taxon>Ecdysozoa</taxon>
        <taxon>Nematoda</taxon>
        <taxon>Chromadorea</taxon>
        <taxon>Rhabditida</taxon>
        <taxon>Rhabditina</taxon>
        <taxon>Rhabditomorpha</taxon>
        <taxon>Rhabditoidea</taxon>
        <taxon>Rhabditidae</taxon>
        <taxon>Peloderinae</taxon>
        <taxon>Caenorhabditis</taxon>
    </lineage>
</organism>
<evidence type="ECO:0000313" key="20">
    <source>
        <dbReference type="EMBL" id="EFP07836.1"/>
    </source>
</evidence>
<evidence type="ECO:0000313" key="21">
    <source>
        <dbReference type="Proteomes" id="UP000008281"/>
    </source>
</evidence>
<evidence type="ECO:0000256" key="1">
    <source>
        <dbReference type="ARBA" id="ARBA00002657"/>
    </source>
</evidence>
<dbReference type="InterPro" id="IPR000742">
    <property type="entry name" value="EGF"/>
</dbReference>
<keyword evidence="10 16" id="KW-0862">Zinc</keyword>
<feature type="binding site" evidence="16">
    <location>
        <position position="209"/>
    </location>
    <ligand>
        <name>Zn(2+)</name>
        <dbReference type="ChEBI" id="CHEBI:29105"/>
        <note>catalytic</note>
    </ligand>
</feature>
<dbReference type="SUPFAM" id="SSF55486">
    <property type="entry name" value="Metalloproteases ('zincins'), catalytic domain"/>
    <property type="match status" value="1"/>
</dbReference>
<keyword evidence="7 16" id="KW-0479">Metal-binding</keyword>
<dbReference type="InterPro" id="IPR006026">
    <property type="entry name" value="Peptidase_Metallo"/>
</dbReference>
<evidence type="ECO:0000256" key="16">
    <source>
        <dbReference type="PROSITE-ProRule" id="PRU01211"/>
    </source>
</evidence>
<keyword evidence="8" id="KW-0732">Signal</keyword>
<dbReference type="MEROPS" id="M12.A37"/>
<dbReference type="GO" id="GO:0008270">
    <property type="term" value="F:zinc ion binding"/>
    <property type="evidence" value="ECO:0007669"/>
    <property type="project" value="UniProtKB-UniRule"/>
</dbReference>
<keyword evidence="3" id="KW-0964">Secreted</keyword>
<dbReference type="EMBL" id="DS268413">
    <property type="protein sequence ID" value="EFP07836.1"/>
    <property type="molecule type" value="Genomic_DNA"/>
</dbReference>
<dbReference type="FunCoup" id="E3LQA1">
    <property type="interactions" value="2"/>
</dbReference>
<dbReference type="STRING" id="31234.E3LQA1"/>
<protein>
    <recommendedName>
        <fullName evidence="17">Metalloendopeptidase</fullName>
        <ecNumber evidence="17">3.4.24.-</ecNumber>
    </recommendedName>
</protein>
<dbReference type="OrthoDB" id="291007at2759"/>
<dbReference type="EC" id="3.4.24.-" evidence="17"/>
<keyword evidence="4" id="KW-0245">EGF-like domain</keyword>
<dbReference type="PROSITE" id="PS01180">
    <property type="entry name" value="CUB"/>
    <property type="match status" value="1"/>
</dbReference>
<dbReference type="Pfam" id="PF01400">
    <property type="entry name" value="Astacin"/>
    <property type="match status" value="1"/>
</dbReference>
<comment type="subcellular location">
    <subcellularLocation>
        <location evidence="2">Secreted</location>
    </subcellularLocation>
</comment>
<reference evidence="20" key="1">
    <citation type="submission" date="2007-07" db="EMBL/GenBank/DDBJ databases">
        <title>PCAP assembly of the Caenorhabditis remanei genome.</title>
        <authorList>
            <consortium name="The Caenorhabditis remanei Sequencing Consortium"/>
            <person name="Wilson R.K."/>
        </authorList>
    </citation>
    <scope>NUCLEOTIDE SEQUENCE [LARGE SCALE GENOMIC DNA]</scope>
    <source>
        <strain evidence="20">PB4641</strain>
    </source>
</reference>
<evidence type="ECO:0000256" key="6">
    <source>
        <dbReference type="ARBA" id="ARBA00022685"/>
    </source>
</evidence>
<dbReference type="AlphaFoldDB" id="E3LQA1"/>
<dbReference type="SUPFAM" id="SSF49854">
    <property type="entry name" value="Spermadhesin, CUB domain"/>
    <property type="match status" value="1"/>
</dbReference>
<keyword evidence="6" id="KW-0165">Cleavage on pair of basic residues</keyword>
<dbReference type="PROSITE" id="PS01186">
    <property type="entry name" value="EGF_2"/>
    <property type="match status" value="1"/>
</dbReference>
<dbReference type="InParanoid" id="E3LQA1"/>
<dbReference type="GO" id="GO:0005576">
    <property type="term" value="C:extracellular region"/>
    <property type="evidence" value="ECO:0007669"/>
    <property type="project" value="UniProtKB-SubCell"/>
</dbReference>
<gene>
    <name evidence="20" type="primary">Cre-nas-23</name>
    <name evidence="20" type="ORF">CRE_26118</name>
</gene>
<keyword evidence="9 16" id="KW-0378">Hydrolase</keyword>
<evidence type="ECO:0000256" key="14">
    <source>
        <dbReference type="ARBA" id="ARBA00023180"/>
    </source>
</evidence>
<keyword evidence="14" id="KW-0325">Glycoprotein</keyword>
<dbReference type="Gene3D" id="2.60.120.290">
    <property type="entry name" value="Spermadhesin, CUB domain"/>
    <property type="match status" value="1"/>
</dbReference>
<keyword evidence="5 16" id="KW-0645">Protease</keyword>
<name>E3LQA1_CAERE</name>
<dbReference type="InterPro" id="IPR034035">
    <property type="entry name" value="Astacin-like_dom"/>
</dbReference>
<evidence type="ECO:0000256" key="17">
    <source>
        <dbReference type="RuleBase" id="RU361183"/>
    </source>
</evidence>
<evidence type="ECO:0000256" key="5">
    <source>
        <dbReference type="ARBA" id="ARBA00022670"/>
    </source>
</evidence>
<dbReference type="PANTHER" id="PTHR10127:SF825">
    <property type="entry name" value="ZINC METALLOPROTEINASE NAS-23"/>
    <property type="match status" value="1"/>
</dbReference>
<evidence type="ECO:0000256" key="11">
    <source>
        <dbReference type="ARBA" id="ARBA00023049"/>
    </source>
</evidence>
<keyword evidence="21" id="KW-1185">Reference proteome</keyword>
<dbReference type="InterPro" id="IPR035914">
    <property type="entry name" value="Sperma_CUB_dom_sf"/>
</dbReference>
<dbReference type="CDD" id="cd00041">
    <property type="entry name" value="CUB"/>
    <property type="match status" value="1"/>
</dbReference>
<evidence type="ECO:0000256" key="4">
    <source>
        <dbReference type="ARBA" id="ARBA00022536"/>
    </source>
</evidence>
<comment type="caution">
    <text evidence="15">Lacks conserved residue(s) required for the propagation of feature annotation.</text>
</comment>
<dbReference type="InterPro" id="IPR001506">
    <property type="entry name" value="Peptidase_M12A"/>
</dbReference>
<dbReference type="SMART" id="SM00235">
    <property type="entry name" value="ZnMc"/>
    <property type="match status" value="1"/>
</dbReference>
<dbReference type="eggNOG" id="KOG3714">
    <property type="taxonomic scope" value="Eukaryota"/>
</dbReference>
<dbReference type="GO" id="GO:0004222">
    <property type="term" value="F:metalloendopeptidase activity"/>
    <property type="evidence" value="ECO:0007669"/>
    <property type="project" value="UniProtKB-UniRule"/>
</dbReference>
<dbReference type="HOGENOM" id="CLU_017286_1_5_1"/>
<feature type="binding site" evidence="16">
    <location>
        <position position="215"/>
    </location>
    <ligand>
        <name>Zn(2+)</name>
        <dbReference type="ChEBI" id="CHEBI:29105"/>
        <note>catalytic</note>
    </ligand>
</feature>
<keyword evidence="13" id="KW-1015">Disulfide bond</keyword>
<feature type="domain" description="Peptidase M12A" evidence="19">
    <location>
        <begin position="110"/>
        <end position="309"/>
    </location>
</feature>
<dbReference type="Proteomes" id="UP000008281">
    <property type="component" value="Unassembled WGS sequence"/>
</dbReference>
<evidence type="ECO:0000256" key="12">
    <source>
        <dbReference type="ARBA" id="ARBA00023145"/>
    </source>
</evidence>
<evidence type="ECO:0000256" key="2">
    <source>
        <dbReference type="ARBA" id="ARBA00004613"/>
    </source>
</evidence>
<comment type="cofactor">
    <cofactor evidence="16 17">
        <name>Zn(2+)</name>
        <dbReference type="ChEBI" id="CHEBI:29105"/>
    </cofactor>
    <text evidence="16 17">Binds 1 zinc ion per subunit.</text>
</comment>
<feature type="active site" evidence="16">
    <location>
        <position position="206"/>
    </location>
</feature>